<sequence>MAQPNIHSFYRVWFTCVDPLTLVPTVYALIFTPEFMLEGLIPLTMSAYNPDQSFLFHQLAALYAFVAIMFAGVLRVSPDVKVWRIIIGAVLLIDIAILASMCVSLEHQGRLKLSAWRWQDWGNLVFTGGVAIIRTIIQHLAEALLEISIQAPFITTQSLSVDFLPPMNFLTAAEPLCPLDDIRTSRELITKFVIAHFTAGAAFCHYLSLRNYDLATVEPILFLLCPLIVMVQTSIGLLLVNGALLGNLLINRTPLREALNKYLHHLKMLFGKKPVAQPSPRIARSSTGSLEAGGPTEANRSTFAKMYLIIGRLLVVFGVLFQCVASIFLYARRIDKKGWKSLTIVDFRSFELAIGGATVSVLSIALLLNIPGFARPAPDPPYESCDHIELLLPMLRGDTRRSRRWWCLPHTPDHNIGEWPMMLYGLCHIACMSNGSLVVIHRSHWLLGELVMRESLYLACYVFVPAILGVLLVVVELTKRLTRKGKIAGISVLLQMLSYPPLVYLGFTIVPPLAMLLSLGMVEGIFVVLWAKGNELYSFSSEMAFAAAPDKSQACPTLWKDPVSDYLWSLI</sequence>
<dbReference type="EMBL" id="JANRMS010000705">
    <property type="protein sequence ID" value="KAJ3535530.1"/>
    <property type="molecule type" value="Genomic_DNA"/>
</dbReference>
<protein>
    <submittedName>
        <fullName evidence="1">Uncharacterized protein</fullName>
    </submittedName>
</protein>
<evidence type="ECO:0000313" key="1">
    <source>
        <dbReference type="EMBL" id="KAJ3535530.1"/>
    </source>
</evidence>
<name>A0ACC1SAN9_9HYPO</name>
<gene>
    <name evidence="1" type="ORF">NM208_g7095</name>
</gene>
<proteinExistence type="predicted"/>
<reference evidence="1" key="1">
    <citation type="submission" date="2022-08" db="EMBL/GenBank/DDBJ databases">
        <title>Genome Sequence of Fusarium decemcellulare.</title>
        <authorList>
            <person name="Buettner E."/>
        </authorList>
    </citation>
    <scope>NUCLEOTIDE SEQUENCE</scope>
    <source>
        <strain evidence="1">Babe19</strain>
    </source>
</reference>
<accession>A0ACC1SAN9</accession>
<evidence type="ECO:0000313" key="2">
    <source>
        <dbReference type="Proteomes" id="UP001148629"/>
    </source>
</evidence>
<comment type="caution">
    <text evidence="1">The sequence shown here is derived from an EMBL/GenBank/DDBJ whole genome shotgun (WGS) entry which is preliminary data.</text>
</comment>
<organism evidence="1 2">
    <name type="scientific">Fusarium decemcellulare</name>
    <dbReference type="NCBI Taxonomy" id="57161"/>
    <lineage>
        <taxon>Eukaryota</taxon>
        <taxon>Fungi</taxon>
        <taxon>Dikarya</taxon>
        <taxon>Ascomycota</taxon>
        <taxon>Pezizomycotina</taxon>
        <taxon>Sordariomycetes</taxon>
        <taxon>Hypocreomycetidae</taxon>
        <taxon>Hypocreales</taxon>
        <taxon>Nectriaceae</taxon>
        <taxon>Fusarium</taxon>
        <taxon>Fusarium decemcellulare species complex</taxon>
    </lineage>
</organism>
<dbReference type="Proteomes" id="UP001148629">
    <property type="component" value="Unassembled WGS sequence"/>
</dbReference>
<keyword evidence="2" id="KW-1185">Reference proteome</keyword>